<accession>A0ABQ5EKH4</accession>
<comment type="caution">
    <text evidence="1">The sequence shown here is derived from an EMBL/GenBank/DDBJ whole genome shotgun (WGS) entry which is preliminary data.</text>
</comment>
<protein>
    <submittedName>
        <fullName evidence="1">Uncharacterized protein</fullName>
    </submittedName>
</protein>
<dbReference type="EMBL" id="BQNB010016406">
    <property type="protein sequence ID" value="GJT51426.1"/>
    <property type="molecule type" value="Genomic_DNA"/>
</dbReference>
<reference evidence="1" key="1">
    <citation type="journal article" date="2022" name="Int. J. Mol. Sci.">
        <title>Draft Genome of Tanacetum Coccineum: Genomic Comparison of Closely Related Tanacetum-Family Plants.</title>
        <authorList>
            <person name="Yamashiro T."/>
            <person name="Shiraishi A."/>
            <person name="Nakayama K."/>
            <person name="Satake H."/>
        </authorList>
    </citation>
    <scope>NUCLEOTIDE SEQUENCE</scope>
</reference>
<name>A0ABQ5EKH4_9ASTR</name>
<organism evidence="1 2">
    <name type="scientific">Tanacetum coccineum</name>
    <dbReference type="NCBI Taxonomy" id="301880"/>
    <lineage>
        <taxon>Eukaryota</taxon>
        <taxon>Viridiplantae</taxon>
        <taxon>Streptophyta</taxon>
        <taxon>Embryophyta</taxon>
        <taxon>Tracheophyta</taxon>
        <taxon>Spermatophyta</taxon>
        <taxon>Magnoliopsida</taxon>
        <taxon>eudicotyledons</taxon>
        <taxon>Gunneridae</taxon>
        <taxon>Pentapetalae</taxon>
        <taxon>asterids</taxon>
        <taxon>campanulids</taxon>
        <taxon>Asterales</taxon>
        <taxon>Asteraceae</taxon>
        <taxon>Asteroideae</taxon>
        <taxon>Anthemideae</taxon>
        <taxon>Anthemidinae</taxon>
        <taxon>Tanacetum</taxon>
    </lineage>
</organism>
<keyword evidence="2" id="KW-1185">Reference proteome</keyword>
<gene>
    <name evidence="1" type="ORF">Tco_0977583</name>
</gene>
<evidence type="ECO:0000313" key="2">
    <source>
        <dbReference type="Proteomes" id="UP001151760"/>
    </source>
</evidence>
<evidence type="ECO:0000313" key="1">
    <source>
        <dbReference type="EMBL" id="GJT51426.1"/>
    </source>
</evidence>
<proteinExistence type="predicted"/>
<reference evidence="1" key="2">
    <citation type="submission" date="2022-01" db="EMBL/GenBank/DDBJ databases">
        <authorList>
            <person name="Yamashiro T."/>
            <person name="Shiraishi A."/>
            <person name="Satake H."/>
            <person name="Nakayama K."/>
        </authorList>
    </citation>
    <scope>NUCLEOTIDE SEQUENCE</scope>
</reference>
<dbReference type="Proteomes" id="UP001151760">
    <property type="component" value="Unassembled WGS sequence"/>
</dbReference>
<sequence>MIGRIQKHVNLRPSQAVIKPIGSFLSQRIAARVKDIANALSITWSIVLVRSSLRNWLFSSKLSLSSVLGLVTLIQVQHRDFAHVFAHISAIVSATSSSEYSWSENKLKSGDLNSSRLSVLKCLLDDRNSRSGSLKGPDSVPDDRYAIFNRSKYAGLESVSIRRIQGIGYGVLGFLGVGTTFDIFQNIHILYLKYGVLVFTGYGILNRFPLWSLVSAGTDTPYLP</sequence>